<dbReference type="EMBL" id="CAADEX010000243">
    <property type="protein sequence ID" value="VFJ69378.1"/>
    <property type="molecule type" value="Genomic_DNA"/>
</dbReference>
<proteinExistence type="predicted"/>
<organism evidence="1">
    <name type="scientific">Candidatus Kentrum sp. DK</name>
    <dbReference type="NCBI Taxonomy" id="2126562"/>
    <lineage>
        <taxon>Bacteria</taxon>
        <taxon>Pseudomonadati</taxon>
        <taxon>Pseudomonadota</taxon>
        <taxon>Gammaproteobacteria</taxon>
        <taxon>Candidatus Kentrum</taxon>
    </lineage>
</organism>
<accession>A0A450TNM7</accession>
<gene>
    <name evidence="1" type="ORF">BECKDK2373B_GA0170837_12432</name>
</gene>
<reference evidence="1" key="1">
    <citation type="submission" date="2019-02" db="EMBL/GenBank/DDBJ databases">
        <authorList>
            <person name="Gruber-Vodicka R. H."/>
            <person name="Seah K. B. B."/>
        </authorList>
    </citation>
    <scope>NUCLEOTIDE SEQUENCE</scope>
    <source>
        <strain evidence="1">BECK_DK47</strain>
    </source>
</reference>
<sequence>MEIYRFVIRAYPASTHPQFHGWQRATIVLFISESDLYSAEQKSLLELEKRKWVPESYNMKDILIEERIREEGGDILDAYIEAENKGVYWLEDLDALPMIRKGEDVWGAGPKLNEYFIDLLIIDSGGHRITREEAGNFEEKNADYVLGPYILELKQLEQEGLEVSTRQEKISKIFESYISDGPAQQIDPFQLNERDFQEYWEGNHSLPPGYNP</sequence>
<name>A0A450TNM7_9GAMM</name>
<evidence type="ECO:0000313" key="1">
    <source>
        <dbReference type="EMBL" id="VFJ69378.1"/>
    </source>
</evidence>
<protein>
    <submittedName>
        <fullName evidence="1">Uncharacterized protein</fullName>
    </submittedName>
</protein>
<dbReference type="AlphaFoldDB" id="A0A450TNM7"/>